<evidence type="ECO:0000313" key="1">
    <source>
        <dbReference type="EMBL" id="PYC26006.1"/>
    </source>
</evidence>
<dbReference type="PANTHER" id="PTHR40036">
    <property type="entry name" value="MACROCIN O-METHYLTRANSFERASE"/>
    <property type="match status" value="1"/>
</dbReference>
<dbReference type="Pfam" id="PF05711">
    <property type="entry name" value="TylF"/>
    <property type="match status" value="1"/>
</dbReference>
<dbReference type="InterPro" id="IPR008884">
    <property type="entry name" value="TylF_MeTrfase"/>
</dbReference>
<protein>
    <recommendedName>
        <fullName evidence="3">Macrocin O-methyltransferase</fullName>
    </recommendedName>
</protein>
<dbReference type="AlphaFoldDB" id="A0A2V4M7A3"/>
<dbReference type="OrthoDB" id="9799872at2"/>
<dbReference type="SUPFAM" id="SSF53335">
    <property type="entry name" value="S-adenosyl-L-methionine-dependent methyltransferases"/>
    <property type="match status" value="1"/>
</dbReference>
<accession>A0A2V4M7A3</accession>
<proteinExistence type="predicted"/>
<evidence type="ECO:0000313" key="2">
    <source>
        <dbReference type="Proteomes" id="UP000248146"/>
    </source>
</evidence>
<reference evidence="1 2" key="1">
    <citation type="submission" date="2018-06" db="EMBL/GenBank/DDBJ databases">
        <title>Pseudomonas diversity within urban Lake Michigan freshwaters.</title>
        <authorList>
            <person name="Batrich M."/>
            <person name="Hatzopoulos T."/>
            <person name="Putonti C."/>
        </authorList>
    </citation>
    <scope>NUCLEOTIDE SEQUENCE [LARGE SCALE GENOMIC DNA]</scope>
    <source>
        <strain evidence="1 2">MB-090714</strain>
    </source>
</reference>
<dbReference type="PANTHER" id="PTHR40036:SF1">
    <property type="entry name" value="MACROCIN O-METHYLTRANSFERASE"/>
    <property type="match status" value="1"/>
</dbReference>
<sequence>MPVPRGRIVANSSFWSPESAGLTPRAKDLLYELTELDRNIYEAVWLKSNSPSRAYVEINKKYTLESGCSSADIDKTRSYYLGLLQQCLTGSIYGDASFAPFGSRTFDQRLREHGLDWPERAQTMVGDKRLANLRELISIVLDENVPGDLIETGVWRGGSCILMRAVLMSYGITDRKVWVADSFEGLPKGDESLYPADRDSDFHSYAQLAISLEDVRNNFLKYGLLDDQVVFLKGWFKDTLPTAPINSLALIRLDGDMYESTMDGLVNLYPKLSVGGYVIVDDYHVVPACKLAVHDYFIKSGISPELVEIDGVGVYWKKISPLPLRTTGSSLKENIPDIELGDRLSDALARINRIIISELHVSMVKRDVYLAKLENRNLNLGQQLAKREASLLNLSKQLEESIEIISKIYESYSWTVTAPLRRLSALFRKLRIVR</sequence>
<comment type="caution">
    <text evidence="1">The sequence shown here is derived from an EMBL/GenBank/DDBJ whole genome shotgun (WGS) entry which is preliminary data.</text>
</comment>
<dbReference type="InterPro" id="IPR029063">
    <property type="entry name" value="SAM-dependent_MTases_sf"/>
</dbReference>
<gene>
    <name evidence="1" type="ORF">DMO17_07945</name>
</gene>
<dbReference type="Proteomes" id="UP000248146">
    <property type="component" value="Unassembled WGS sequence"/>
</dbReference>
<name>A0A2V4M7A3_AQUAC</name>
<organism evidence="1 2">
    <name type="scientific">Aquipseudomonas alcaligenes</name>
    <name type="common">Pseudomonas alcaligenes</name>
    <dbReference type="NCBI Taxonomy" id="43263"/>
    <lineage>
        <taxon>Bacteria</taxon>
        <taxon>Pseudomonadati</taxon>
        <taxon>Pseudomonadota</taxon>
        <taxon>Gammaproteobacteria</taxon>
        <taxon>Pseudomonadales</taxon>
        <taxon>Pseudomonadaceae</taxon>
        <taxon>Aquipseudomonas</taxon>
    </lineage>
</organism>
<dbReference type="Gene3D" id="3.40.50.150">
    <property type="entry name" value="Vaccinia Virus protein VP39"/>
    <property type="match status" value="1"/>
</dbReference>
<dbReference type="EMBL" id="QJRX01000004">
    <property type="protein sequence ID" value="PYC26006.1"/>
    <property type="molecule type" value="Genomic_DNA"/>
</dbReference>
<evidence type="ECO:0008006" key="3">
    <source>
        <dbReference type="Google" id="ProtNLM"/>
    </source>
</evidence>